<dbReference type="EMBL" id="JAAAWN010000017">
    <property type="protein sequence ID" value="NDV92064.1"/>
    <property type="molecule type" value="Genomic_DNA"/>
</dbReference>
<dbReference type="InterPro" id="IPR001296">
    <property type="entry name" value="Glyco_trans_1"/>
</dbReference>
<keyword evidence="3" id="KW-0808">Transferase</keyword>
<keyword evidence="4" id="KW-1185">Reference proteome</keyword>
<dbReference type="InterPro" id="IPR028098">
    <property type="entry name" value="Glyco_trans_4-like_N"/>
</dbReference>
<dbReference type="CDD" id="cd03801">
    <property type="entry name" value="GT4_PimA-like"/>
    <property type="match status" value="1"/>
</dbReference>
<evidence type="ECO:0000313" key="4">
    <source>
        <dbReference type="Proteomes" id="UP000470213"/>
    </source>
</evidence>
<evidence type="ECO:0000259" key="1">
    <source>
        <dbReference type="Pfam" id="PF00534"/>
    </source>
</evidence>
<accession>A0A7X5LMI7</accession>
<organism evidence="3 4">
    <name type="scientific">Alteromonas profundi</name>
    <dbReference type="NCBI Taxonomy" id="2696062"/>
    <lineage>
        <taxon>Bacteria</taxon>
        <taxon>Pseudomonadati</taxon>
        <taxon>Pseudomonadota</taxon>
        <taxon>Gammaproteobacteria</taxon>
        <taxon>Alteromonadales</taxon>
        <taxon>Alteromonadaceae</taxon>
        <taxon>Alteromonas/Salinimonas group</taxon>
        <taxon>Alteromonas</taxon>
    </lineage>
</organism>
<feature type="domain" description="Glycosyl transferase family 1" evidence="1">
    <location>
        <begin position="176"/>
        <end position="337"/>
    </location>
</feature>
<dbReference type="PANTHER" id="PTHR12526:SF630">
    <property type="entry name" value="GLYCOSYLTRANSFERASE"/>
    <property type="match status" value="1"/>
</dbReference>
<dbReference type="Proteomes" id="UP000470213">
    <property type="component" value="Unassembled WGS sequence"/>
</dbReference>
<feature type="domain" description="Glycosyltransferase subfamily 4-like N-terminal" evidence="2">
    <location>
        <begin position="32"/>
        <end position="112"/>
    </location>
</feature>
<dbReference type="Pfam" id="PF00534">
    <property type="entry name" value="Glycos_transf_1"/>
    <property type="match status" value="1"/>
</dbReference>
<comment type="caution">
    <text evidence="3">The sequence shown here is derived from an EMBL/GenBank/DDBJ whole genome shotgun (WGS) entry which is preliminary data.</text>
</comment>
<dbReference type="GO" id="GO:1901135">
    <property type="term" value="P:carbohydrate derivative metabolic process"/>
    <property type="evidence" value="ECO:0007669"/>
    <property type="project" value="UniProtKB-ARBA"/>
</dbReference>
<dbReference type="GO" id="GO:0016757">
    <property type="term" value="F:glycosyltransferase activity"/>
    <property type="evidence" value="ECO:0007669"/>
    <property type="project" value="InterPro"/>
</dbReference>
<reference evidence="3 4" key="1">
    <citation type="submission" date="2020-01" db="EMBL/GenBank/DDBJ databases">
        <authorList>
            <person name="Chen J."/>
            <person name="Zhu S."/>
            <person name="Yang J."/>
        </authorList>
    </citation>
    <scope>NUCLEOTIDE SEQUENCE [LARGE SCALE GENOMIC DNA]</scope>
    <source>
        <strain evidence="3 4">345S023</strain>
    </source>
</reference>
<name>A0A7X5LMI7_9ALTE</name>
<gene>
    <name evidence="3" type="ORF">GTH32_12865</name>
</gene>
<evidence type="ECO:0000259" key="2">
    <source>
        <dbReference type="Pfam" id="PF13477"/>
    </source>
</evidence>
<dbReference type="Pfam" id="PF13477">
    <property type="entry name" value="Glyco_trans_4_2"/>
    <property type="match status" value="1"/>
</dbReference>
<dbReference type="Gene3D" id="3.40.50.2000">
    <property type="entry name" value="Glycogen Phosphorylase B"/>
    <property type="match status" value="2"/>
</dbReference>
<dbReference type="SUPFAM" id="SSF53756">
    <property type="entry name" value="UDP-Glycosyltransferase/glycogen phosphorylase"/>
    <property type="match status" value="1"/>
</dbReference>
<dbReference type="AlphaFoldDB" id="A0A7X5LMI7"/>
<proteinExistence type="predicted"/>
<evidence type="ECO:0000313" key="3">
    <source>
        <dbReference type="EMBL" id="NDV92064.1"/>
    </source>
</evidence>
<protein>
    <submittedName>
        <fullName evidence="3">Glycosyltransferase</fullName>
    </submittedName>
</protein>
<dbReference type="RefSeq" id="WP_163086257.1">
    <property type="nucleotide sequence ID" value="NZ_JAAAWN010000017.1"/>
</dbReference>
<sequence>MKLRILHIELGRHLYGGAKQVTYLLNALAETKTIENHLICPLDSEISDAPIANCQQHPIAYSGEMDVLGFIRMKRICSAIKPHVLHIHSRRGADVWGALLAKLTKIPAICTRRVDNKESTLAKYKYRQYAAVASISKGVHKVVQQHCEDVRLLPIIHSSVELDDFEPCGHKGWLYKQFAIDKHHKVIANFAQLIPRKGQADIILAMKKVINLNPNVTCLLFGQGKLQHYYQSLIDEHKLTSHIKLCGFTQHVDKILPCVDMVLHPAYAEGLGVILLQAGACKQAVISCPVGGIPEIVEHEETGIMISPGDIEGMSEAIIRLLDDEALCRKLGDNLYKHISTHFSPAHMAKSYSSLYHQVVKL</sequence>
<dbReference type="PANTHER" id="PTHR12526">
    <property type="entry name" value="GLYCOSYLTRANSFERASE"/>
    <property type="match status" value="1"/>
</dbReference>